<evidence type="ECO:0000256" key="4">
    <source>
        <dbReference type="SAM" id="MobiDB-lite"/>
    </source>
</evidence>
<dbReference type="OrthoDB" id="338850at2759"/>
<evidence type="ECO:0000259" key="5">
    <source>
        <dbReference type="Pfam" id="PF01778"/>
    </source>
</evidence>
<dbReference type="GeneID" id="17352392"/>
<keyword evidence="7" id="KW-1185">Reference proteome</keyword>
<reference evidence="6 7" key="1">
    <citation type="journal article" date="2010" name="Plant Cell">
        <title>The Chlorella variabilis NC64A genome reveals adaptation to photosymbiosis, coevolution with viruses, and cryptic sex.</title>
        <authorList>
            <person name="Blanc G."/>
            <person name="Duncan G."/>
            <person name="Agarkova I."/>
            <person name="Borodovsky M."/>
            <person name="Gurnon J."/>
            <person name="Kuo A."/>
            <person name="Lindquist E."/>
            <person name="Lucas S."/>
            <person name="Pangilinan J."/>
            <person name="Polle J."/>
            <person name="Salamov A."/>
            <person name="Terry A."/>
            <person name="Yamada T."/>
            <person name="Dunigan D.D."/>
            <person name="Grigoriev I.V."/>
            <person name="Claverie J.M."/>
            <person name="Van Etten J.L."/>
        </authorList>
    </citation>
    <scope>NUCLEOTIDE SEQUENCE [LARGE SCALE GENOMIC DNA]</scope>
    <source>
        <strain evidence="6 7">NC64A</strain>
    </source>
</reference>
<accession>E1ZMD6</accession>
<dbReference type="PANTHER" id="PTHR10544">
    <property type="entry name" value="60S RIBOSOMAL PROTEIN L28"/>
    <property type="match status" value="1"/>
</dbReference>
<dbReference type="KEGG" id="cvr:CHLNCDRAFT_54075"/>
<organism evidence="7">
    <name type="scientific">Chlorella variabilis</name>
    <name type="common">Green alga</name>
    <dbReference type="NCBI Taxonomy" id="554065"/>
    <lineage>
        <taxon>Eukaryota</taxon>
        <taxon>Viridiplantae</taxon>
        <taxon>Chlorophyta</taxon>
        <taxon>core chlorophytes</taxon>
        <taxon>Trebouxiophyceae</taxon>
        <taxon>Chlorellales</taxon>
        <taxon>Chlorellaceae</taxon>
        <taxon>Chlorella clade</taxon>
        <taxon>Chlorella</taxon>
    </lineage>
</organism>
<dbReference type="GO" id="GO:0003735">
    <property type="term" value="F:structural constituent of ribosome"/>
    <property type="evidence" value="ECO:0007669"/>
    <property type="project" value="InterPro"/>
</dbReference>
<keyword evidence="3" id="KW-0687">Ribonucleoprotein</keyword>
<evidence type="ECO:0000313" key="7">
    <source>
        <dbReference type="Proteomes" id="UP000008141"/>
    </source>
</evidence>
<dbReference type="RefSeq" id="XP_005845088.1">
    <property type="nucleotide sequence ID" value="XM_005845026.1"/>
</dbReference>
<feature type="domain" description="Ribosomal eL28/Mak16" evidence="5">
    <location>
        <begin position="5"/>
        <end position="118"/>
    </location>
</feature>
<dbReference type="InParanoid" id="E1ZMD6"/>
<keyword evidence="2" id="KW-0689">Ribosomal protein</keyword>
<proteinExistence type="inferred from homology"/>
<dbReference type="STRING" id="554065.E1ZMD6"/>
<comment type="similarity">
    <text evidence="1">Belongs to the eukaryotic ribosomal protein eL28 family.</text>
</comment>
<dbReference type="Gene3D" id="3.30.390.110">
    <property type="match status" value="1"/>
</dbReference>
<dbReference type="EMBL" id="GL433853">
    <property type="protein sequence ID" value="EFN52986.1"/>
    <property type="molecule type" value="Genomic_DNA"/>
</dbReference>
<dbReference type="Proteomes" id="UP000008141">
    <property type="component" value="Unassembled WGS sequence"/>
</dbReference>
<dbReference type="AlphaFoldDB" id="E1ZMD6"/>
<evidence type="ECO:0000256" key="2">
    <source>
        <dbReference type="ARBA" id="ARBA00022980"/>
    </source>
</evidence>
<dbReference type="GO" id="GO:0005840">
    <property type="term" value="C:ribosome"/>
    <property type="evidence" value="ECO:0007669"/>
    <property type="project" value="UniProtKB-KW"/>
</dbReference>
<evidence type="ECO:0000256" key="1">
    <source>
        <dbReference type="ARBA" id="ARBA00007926"/>
    </source>
</evidence>
<dbReference type="InterPro" id="IPR002672">
    <property type="entry name" value="Ribosomal_eL28"/>
</dbReference>
<evidence type="ECO:0000313" key="6">
    <source>
        <dbReference type="EMBL" id="EFN52986.1"/>
    </source>
</evidence>
<dbReference type="OMA" id="WMIIRNC"/>
<name>E1ZMD6_CHLVA</name>
<sequence length="130" mass="13443">MSSQLVWELVKKNHAFLRKNAAVNGALFSGEPGNLANKHSYKYSGLANRASTVDVALAPSGDAIVVAKSSKKSKAGKLAGSIVNKNGRRSNHAAGAEAASTRPDLKRAAQARASALTKGIRTSKAAASDE</sequence>
<dbReference type="GO" id="GO:0006412">
    <property type="term" value="P:translation"/>
    <property type="evidence" value="ECO:0007669"/>
    <property type="project" value="InterPro"/>
</dbReference>
<dbReference type="FunCoup" id="E1ZMD6">
    <property type="interactions" value="1614"/>
</dbReference>
<gene>
    <name evidence="6" type="ORF">CHLNCDRAFT_54075</name>
</gene>
<protein>
    <recommendedName>
        <fullName evidence="5">Ribosomal eL28/Mak16 domain-containing protein</fullName>
    </recommendedName>
</protein>
<feature type="region of interest" description="Disordered" evidence="4">
    <location>
        <begin position="76"/>
        <end position="130"/>
    </location>
</feature>
<dbReference type="GO" id="GO:1990904">
    <property type="term" value="C:ribonucleoprotein complex"/>
    <property type="evidence" value="ECO:0007669"/>
    <property type="project" value="UniProtKB-KW"/>
</dbReference>
<evidence type="ECO:0000256" key="3">
    <source>
        <dbReference type="ARBA" id="ARBA00023274"/>
    </source>
</evidence>
<dbReference type="eggNOG" id="KOG3412">
    <property type="taxonomic scope" value="Eukaryota"/>
</dbReference>
<dbReference type="Pfam" id="PF01778">
    <property type="entry name" value="Ribosomal_L28e"/>
    <property type="match status" value="1"/>
</dbReference>
<dbReference type="InterPro" id="IPR029004">
    <property type="entry name" value="Ribosomal_eL28/Mak16"/>
</dbReference>